<keyword evidence="6" id="KW-0333">Golgi apparatus</keyword>
<accession>A0ABD0YLH5</accession>
<dbReference type="GO" id="GO:0015031">
    <property type="term" value="P:protein transport"/>
    <property type="evidence" value="ECO:0007669"/>
    <property type="project" value="UniProtKB-KW"/>
</dbReference>
<dbReference type="PANTHER" id="PTHR21311">
    <property type="entry name" value="CONSERVED OLIGOMERIC GOLGI COMPLEX COMPONENT 8"/>
    <property type="match status" value="1"/>
</dbReference>
<comment type="subcellular location">
    <subcellularLocation>
        <location evidence="1">Golgi apparatus membrane</location>
        <topology evidence="1">Peripheral membrane protein</topology>
    </subcellularLocation>
</comment>
<evidence type="ECO:0000256" key="6">
    <source>
        <dbReference type="ARBA" id="ARBA00023034"/>
    </source>
</evidence>
<evidence type="ECO:0000256" key="5">
    <source>
        <dbReference type="ARBA" id="ARBA00022927"/>
    </source>
</evidence>
<keyword evidence="5" id="KW-0653">Protein transport</keyword>
<evidence type="ECO:0000256" key="7">
    <source>
        <dbReference type="ARBA" id="ARBA00023136"/>
    </source>
</evidence>
<evidence type="ECO:0000256" key="8">
    <source>
        <dbReference type="ARBA" id="ARBA00031347"/>
    </source>
</evidence>
<gene>
    <name evidence="9" type="ORF">AAG570_010012</name>
</gene>
<protein>
    <recommendedName>
        <fullName evidence="3">Conserved oligomeric Golgi complex subunit 8</fullName>
    </recommendedName>
    <alternativeName>
        <fullName evidence="8">Component of oligomeric Golgi complex 8</fullName>
    </alternativeName>
</protein>
<dbReference type="GO" id="GO:0000139">
    <property type="term" value="C:Golgi membrane"/>
    <property type="evidence" value="ECO:0007669"/>
    <property type="project" value="UniProtKB-SubCell"/>
</dbReference>
<comment type="caution">
    <text evidence="9">The sequence shown here is derived from an EMBL/GenBank/DDBJ whole genome shotgun (WGS) entry which is preliminary data.</text>
</comment>
<dbReference type="PANTHER" id="PTHR21311:SF0">
    <property type="entry name" value="CONSERVED OLIGOMERIC GOLGI COMPLEX SUBUNIT 8"/>
    <property type="match status" value="1"/>
</dbReference>
<dbReference type="SUPFAM" id="SSF74788">
    <property type="entry name" value="Cullin repeat-like"/>
    <property type="match status" value="1"/>
</dbReference>
<keyword evidence="7" id="KW-0472">Membrane</keyword>
<evidence type="ECO:0000256" key="4">
    <source>
        <dbReference type="ARBA" id="ARBA00022448"/>
    </source>
</evidence>
<evidence type="ECO:0000256" key="2">
    <source>
        <dbReference type="ARBA" id="ARBA00006419"/>
    </source>
</evidence>
<comment type="similarity">
    <text evidence="2">Belongs to the COG8 family.</text>
</comment>
<reference evidence="9 10" key="1">
    <citation type="submission" date="2024-07" db="EMBL/GenBank/DDBJ databases">
        <title>Chromosome-level genome assembly of the water stick insect Ranatra chinensis (Heteroptera: Nepidae).</title>
        <authorList>
            <person name="Liu X."/>
        </authorList>
    </citation>
    <scope>NUCLEOTIDE SEQUENCE [LARGE SCALE GENOMIC DNA]</scope>
    <source>
        <strain evidence="9">Cailab_2021Rc</strain>
        <tissue evidence="9">Muscle</tissue>
    </source>
</reference>
<dbReference type="EMBL" id="JBFDAA010000005">
    <property type="protein sequence ID" value="KAL1132054.1"/>
    <property type="molecule type" value="Genomic_DNA"/>
</dbReference>
<evidence type="ECO:0000313" key="10">
    <source>
        <dbReference type="Proteomes" id="UP001558652"/>
    </source>
</evidence>
<keyword evidence="10" id="KW-1185">Reference proteome</keyword>
<evidence type="ECO:0000256" key="3">
    <source>
        <dbReference type="ARBA" id="ARBA00020983"/>
    </source>
</evidence>
<dbReference type="AlphaFoldDB" id="A0ABD0YLH5"/>
<organism evidence="9 10">
    <name type="scientific">Ranatra chinensis</name>
    <dbReference type="NCBI Taxonomy" id="642074"/>
    <lineage>
        <taxon>Eukaryota</taxon>
        <taxon>Metazoa</taxon>
        <taxon>Ecdysozoa</taxon>
        <taxon>Arthropoda</taxon>
        <taxon>Hexapoda</taxon>
        <taxon>Insecta</taxon>
        <taxon>Pterygota</taxon>
        <taxon>Neoptera</taxon>
        <taxon>Paraneoptera</taxon>
        <taxon>Hemiptera</taxon>
        <taxon>Heteroptera</taxon>
        <taxon>Panheteroptera</taxon>
        <taxon>Nepomorpha</taxon>
        <taxon>Nepidae</taxon>
        <taxon>Ranatrinae</taxon>
        <taxon>Ranatra</taxon>
    </lineage>
</organism>
<dbReference type="InterPro" id="IPR016159">
    <property type="entry name" value="Cullin_repeat-like_dom_sf"/>
</dbReference>
<dbReference type="InterPro" id="IPR007255">
    <property type="entry name" value="COG8"/>
</dbReference>
<evidence type="ECO:0000256" key="1">
    <source>
        <dbReference type="ARBA" id="ARBA00004395"/>
    </source>
</evidence>
<dbReference type="Pfam" id="PF04124">
    <property type="entry name" value="Dor1"/>
    <property type="match status" value="1"/>
</dbReference>
<proteinExistence type="inferred from homology"/>
<feature type="non-terminal residue" evidence="9">
    <location>
        <position position="1"/>
    </location>
</feature>
<dbReference type="Proteomes" id="UP001558652">
    <property type="component" value="Unassembled WGS sequence"/>
</dbReference>
<keyword evidence="4" id="KW-0813">Transport</keyword>
<name>A0ABD0YLH5_9HEMI</name>
<evidence type="ECO:0000313" key="9">
    <source>
        <dbReference type="EMBL" id="KAL1132054.1"/>
    </source>
</evidence>
<sequence length="441" mass="49266">LFGQFNKTEERLDSLIGGLPELRARCEEFGRRWDEIKERRRVNTVCLTRHSGLLHALELPQLMEALVRQQRYEQALQLAAYVRRLAKLHTSIPIIVSISEEVEKCWCLLTWKLVSELGRELSLGKWLEVVSTLRRMAVLSDLELSVKFLQARDSTLVAQLSQIPNQDGGQHLSGTIEVTRSHLFNTITQYKAVFSNNPEQLVQSSAKPKFNEPPILQSWINEKVRQFMESVSADLKVGVGGGGQLASLLGQSMYFGGSLSRVGCDLRGALAPLFVFAVMTPLSQALETAVTTFANNMETFTLVSCMSSGSNANLQNQVPYILSGPPVCLLEFYPLACCCNDLSNALNELRLCAPLAVAQPFTALLNQALYSMANNIHIFYIREQQAMTKEERDSLGKLCICFADHFVVYIQRCIHEIYVPSDIAAFLGVTPNRLITEVGFN</sequence>